<evidence type="ECO:0000313" key="1">
    <source>
        <dbReference type="EMBL" id="PPK73896.1"/>
    </source>
</evidence>
<dbReference type="AlphaFoldDB" id="A0A2S6H910"/>
<dbReference type="Proteomes" id="UP000240010">
    <property type="component" value="Unassembled WGS sequence"/>
</dbReference>
<dbReference type="EMBL" id="PTIZ01000013">
    <property type="protein sequence ID" value="PPK73896.1"/>
    <property type="molecule type" value="Genomic_DNA"/>
</dbReference>
<protein>
    <submittedName>
        <fullName evidence="1">Uncharacterized protein</fullName>
    </submittedName>
</protein>
<proteinExistence type="predicted"/>
<sequence>MTNSKKTGRPSKSTCTYELTAIELHKIVGIHPDLPSVAIQPGNLEYLLDSIKLIRKDFFDQLLHCHPLTVVEKSGKIYCIANLRLFQAAKILLDETHKIPCLQVMNLSPESIVDFAQADFYLTHLLYSLRPADSNSQFLTLWDQLDAALRKRITPEITNITLQAKFLKISRQRHYPLKKKNDNNGSDNDS</sequence>
<name>A0A2S6H910_9GAMM</name>
<accession>A0A2S6H910</accession>
<dbReference type="RefSeq" id="WP_104430175.1">
    <property type="nucleotide sequence ID" value="NZ_PTIZ01000013.1"/>
</dbReference>
<gene>
    <name evidence="1" type="ORF">B0F87_1137</name>
</gene>
<organism evidence="1 2">
    <name type="scientific">Methylobacter tundripaludum</name>
    <dbReference type="NCBI Taxonomy" id="173365"/>
    <lineage>
        <taxon>Bacteria</taxon>
        <taxon>Pseudomonadati</taxon>
        <taxon>Pseudomonadota</taxon>
        <taxon>Gammaproteobacteria</taxon>
        <taxon>Methylococcales</taxon>
        <taxon>Methylococcaceae</taxon>
        <taxon>Methylobacter</taxon>
    </lineage>
</organism>
<reference evidence="1 2" key="1">
    <citation type="submission" date="2018-02" db="EMBL/GenBank/DDBJ databases">
        <title>Subsurface microbial communities from deep shales in Ohio and West Virginia, USA.</title>
        <authorList>
            <person name="Wrighton K."/>
        </authorList>
    </citation>
    <scope>NUCLEOTIDE SEQUENCE [LARGE SCALE GENOMIC DNA]</scope>
    <source>
        <strain evidence="1 2">OWC-DMM</strain>
    </source>
</reference>
<comment type="caution">
    <text evidence="1">The sequence shown here is derived from an EMBL/GenBank/DDBJ whole genome shotgun (WGS) entry which is preliminary data.</text>
</comment>
<evidence type="ECO:0000313" key="2">
    <source>
        <dbReference type="Proteomes" id="UP000240010"/>
    </source>
</evidence>